<reference evidence="2 3" key="1">
    <citation type="submission" date="2019-07" db="EMBL/GenBank/DDBJ databases">
        <title>Whole genome shotgun sequence of Deinococcus cellulosilyticus NBRC 106333.</title>
        <authorList>
            <person name="Hosoyama A."/>
            <person name="Uohara A."/>
            <person name="Ohji S."/>
            <person name="Ichikawa N."/>
        </authorList>
    </citation>
    <scope>NUCLEOTIDE SEQUENCE [LARGE SCALE GENOMIC DNA]</scope>
    <source>
        <strain evidence="2 3">NBRC 106333</strain>
    </source>
</reference>
<evidence type="ECO:0000313" key="2">
    <source>
        <dbReference type="EMBL" id="GEM49897.1"/>
    </source>
</evidence>
<proteinExistence type="predicted"/>
<protein>
    <submittedName>
        <fullName evidence="2">Uncharacterized protein</fullName>
    </submittedName>
</protein>
<feature type="region of interest" description="Disordered" evidence="1">
    <location>
        <begin position="42"/>
        <end position="64"/>
    </location>
</feature>
<comment type="caution">
    <text evidence="2">The sequence shown here is derived from an EMBL/GenBank/DDBJ whole genome shotgun (WGS) entry which is preliminary data.</text>
</comment>
<name>A0A511NBD1_DEIC1</name>
<accession>A0A511NBD1</accession>
<evidence type="ECO:0000313" key="3">
    <source>
        <dbReference type="Proteomes" id="UP000321306"/>
    </source>
</evidence>
<organism evidence="2 3">
    <name type="scientific">Deinococcus cellulosilyticus (strain DSM 18568 / NBRC 106333 / KACC 11606 / 5516J-15)</name>
    <dbReference type="NCBI Taxonomy" id="1223518"/>
    <lineage>
        <taxon>Bacteria</taxon>
        <taxon>Thermotogati</taxon>
        <taxon>Deinococcota</taxon>
        <taxon>Deinococci</taxon>
        <taxon>Deinococcales</taxon>
        <taxon>Deinococcaceae</taxon>
        <taxon>Deinococcus</taxon>
    </lineage>
</organism>
<dbReference type="AlphaFoldDB" id="A0A511NBD1"/>
<evidence type="ECO:0000256" key="1">
    <source>
        <dbReference type="SAM" id="MobiDB-lite"/>
    </source>
</evidence>
<gene>
    <name evidence="2" type="ORF">DC3_55320</name>
</gene>
<keyword evidence="3" id="KW-1185">Reference proteome</keyword>
<dbReference type="Proteomes" id="UP000321306">
    <property type="component" value="Unassembled WGS sequence"/>
</dbReference>
<sequence>MDRAKKEFLEGTGCSSPAQVIEFGLKTMQDWLMCLDRCREEAHALRHPPKPQGKPVGRPRMSRT</sequence>
<dbReference type="EMBL" id="BJXB01000047">
    <property type="protein sequence ID" value="GEM49897.1"/>
    <property type="molecule type" value="Genomic_DNA"/>
</dbReference>